<proteinExistence type="predicted"/>
<evidence type="ECO:0000313" key="3">
    <source>
        <dbReference type="EMBL" id="CYX60358.1"/>
    </source>
</evidence>
<dbReference type="EMBL" id="FIMD01000005">
    <property type="protein sequence ID" value="CYX60358.1"/>
    <property type="molecule type" value="Genomic_DNA"/>
</dbReference>
<dbReference type="SUPFAM" id="SSF56349">
    <property type="entry name" value="DNA breaking-rejoining enzymes"/>
    <property type="match status" value="1"/>
</dbReference>
<sequence>MKSVEPIRDKDDIERMKDFMESWNQRNFLLFVFGLNSGLRISDLLKLKVRDVLDSHVVIKEQKTGKQRKFIINNYLRRQIDKYIKAKGLKPYDYLFESNKRDSNGKKRPIGREQAWKILNKCAKACGLKRIGTHSLRKTFGYHMYKKDHNVALLMEIFNHASPDITLRYICITQDETDEAMFGFSI</sequence>
<dbReference type="GO" id="GO:0006310">
    <property type="term" value="P:DNA recombination"/>
    <property type="evidence" value="ECO:0007669"/>
    <property type="project" value="UniProtKB-KW"/>
</dbReference>
<dbReference type="Proteomes" id="UP001152877">
    <property type="component" value="Unassembled WGS sequence"/>
</dbReference>
<gene>
    <name evidence="3" type="ORF">ERS132536_00905</name>
    <name evidence="4" type="ORF">NOL11_10645</name>
</gene>
<keyword evidence="1" id="KW-0233">DNA recombination</keyword>
<dbReference type="GO" id="GO:0003677">
    <property type="term" value="F:DNA binding"/>
    <property type="evidence" value="ECO:0007669"/>
    <property type="project" value="InterPro"/>
</dbReference>
<dbReference type="InterPro" id="IPR050090">
    <property type="entry name" value="Tyrosine_recombinase_XerCD"/>
</dbReference>
<dbReference type="GO" id="GO:0015074">
    <property type="term" value="P:DNA integration"/>
    <property type="evidence" value="ECO:0007669"/>
    <property type="project" value="InterPro"/>
</dbReference>
<dbReference type="Pfam" id="PF00589">
    <property type="entry name" value="Phage_integrase"/>
    <property type="match status" value="1"/>
</dbReference>
<dbReference type="EMBL" id="JANFMI010000056">
    <property type="protein sequence ID" value="MDG4517410.1"/>
    <property type="molecule type" value="Genomic_DNA"/>
</dbReference>
<dbReference type="Gene3D" id="1.10.443.10">
    <property type="entry name" value="Intergrase catalytic core"/>
    <property type="match status" value="1"/>
</dbReference>
<dbReference type="Proteomes" id="UP000075182">
    <property type="component" value="Unassembled WGS sequence"/>
</dbReference>
<reference evidence="4" key="2">
    <citation type="submission" date="2022-07" db="EMBL/GenBank/DDBJ databases">
        <title>Whole Genome Sequencing of Streptococcus suis.</title>
        <authorList>
            <person name="Dai X."/>
            <person name="Huang J."/>
            <person name="Wang L."/>
        </authorList>
    </citation>
    <scope>NUCLEOTIDE SEQUENCE</scope>
    <source>
        <strain evidence="4">HDJ11</strain>
    </source>
</reference>
<evidence type="ECO:0000256" key="1">
    <source>
        <dbReference type="ARBA" id="ARBA00023172"/>
    </source>
</evidence>
<dbReference type="InterPro" id="IPR013762">
    <property type="entry name" value="Integrase-like_cat_sf"/>
</dbReference>
<organism evidence="3 5">
    <name type="scientific">Streptococcus suis</name>
    <dbReference type="NCBI Taxonomy" id="1307"/>
    <lineage>
        <taxon>Bacteria</taxon>
        <taxon>Bacillati</taxon>
        <taxon>Bacillota</taxon>
        <taxon>Bacilli</taxon>
        <taxon>Lactobacillales</taxon>
        <taxon>Streptococcaceae</taxon>
        <taxon>Streptococcus</taxon>
    </lineage>
</organism>
<feature type="domain" description="Tyr recombinase" evidence="2">
    <location>
        <begin position="3"/>
        <end position="182"/>
    </location>
</feature>
<dbReference type="PANTHER" id="PTHR30349:SF82">
    <property type="entry name" value="INTEGRASE_RECOMBINASE YOEC-RELATED"/>
    <property type="match status" value="1"/>
</dbReference>
<dbReference type="InterPro" id="IPR011010">
    <property type="entry name" value="DNA_brk_join_enz"/>
</dbReference>
<evidence type="ECO:0000259" key="2">
    <source>
        <dbReference type="PROSITE" id="PS51898"/>
    </source>
</evidence>
<protein>
    <submittedName>
        <fullName evidence="3">Recombinase-phage associated</fullName>
    </submittedName>
    <submittedName>
        <fullName evidence="4">Site-specific integrase</fullName>
    </submittedName>
</protein>
<name>A0A116PGE3_STRSU</name>
<evidence type="ECO:0000313" key="4">
    <source>
        <dbReference type="EMBL" id="MDG4517410.1"/>
    </source>
</evidence>
<accession>A0A116PGE3</accession>
<dbReference type="PANTHER" id="PTHR30349">
    <property type="entry name" value="PHAGE INTEGRASE-RELATED"/>
    <property type="match status" value="1"/>
</dbReference>
<evidence type="ECO:0000313" key="5">
    <source>
        <dbReference type="Proteomes" id="UP000075182"/>
    </source>
</evidence>
<dbReference type="AlphaFoldDB" id="A0A116PGE3"/>
<dbReference type="CDD" id="cd01192">
    <property type="entry name" value="INT_C_like_3"/>
    <property type="match status" value="1"/>
</dbReference>
<reference evidence="3 5" key="1">
    <citation type="submission" date="2016-02" db="EMBL/GenBank/DDBJ databases">
        <authorList>
            <consortium name="Pathogen Informatics"/>
        </authorList>
    </citation>
    <scope>NUCLEOTIDE SEQUENCE [LARGE SCALE GENOMIC DNA]</scope>
    <source>
        <strain evidence="3 5">SS999</strain>
    </source>
</reference>
<dbReference type="InterPro" id="IPR002104">
    <property type="entry name" value="Integrase_catalytic"/>
</dbReference>
<dbReference type="RefSeq" id="WP_029172484.1">
    <property type="nucleotide sequence ID" value="NZ_CEDD01000011.1"/>
</dbReference>
<dbReference type="PROSITE" id="PS51898">
    <property type="entry name" value="TYR_RECOMBINASE"/>
    <property type="match status" value="1"/>
</dbReference>